<feature type="region of interest" description="Disordered" evidence="1">
    <location>
        <begin position="63"/>
        <end position="86"/>
    </location>
</feature>
<evidence type="ECO:0000256" key="1">
    <source>
        <dbReference type="SAM" id="MobiDB-lite"/>
    </source>
</evidence>
<dbReference type="Proteomes" id="UP001457282">
    <property type="component" value="Unassembled WGS sequence"/>
</dbReference>
<keyword evidence="3" id="KW-1185">Reference proteome</keyword>
<feature type="compositionally biased region" description="Basic and acidic residues" evidence="1">
    <location>
        <begin position="69"/>
        <end position="78"/>
    </location>
</feature>
<proteinExistence type="predicted"/>
<accession>A0AAW1VVQ7</accession>
<protein>
    <submittedName>
        <fullName evidence="2">Uncharacterized protein</fullName>
    </submittedName>
</protein>
<name>A0AAW1VVQ7_RUBAR</name>
<evidence type="ECO:0000313" key="2">
    <source>
        <dbReference type="EMBL" id="KAK9912091.1"/>
    </source>
</evidence>
<sequence>MRHGHVVAALNSVVHAMSVKMSPFVGVGFRVSRRRRRQKEMNFRIMLLELFLGRRFTVGAAETNTNEGVKSHAPDKAPARGGSSFN</sequence>
<dbReference type="EMBL" id="JBEDUW010000007">
    <property type="protein sequence ID" value="KAK9912091.1"/>
    <property type="molecule type" value="Genomic_DNA"/>
</dbReference>
<organism evidence="2 3">
    <name type="scientific">Rubus argutus</name>
    <name type="common">Southern blackberry</name>
    <dbReference type="NCBI Taxonomy" id="59490"/>
    <lineage>
        <taxon>Eukaryota</taxon>
        <taxon>Viridiplantae</taxon>
        <taxon>Streptophyta</taxon>
        <taxon>Embryophyta</taxon>
        <taxon>Tracheophyta</taxon>
        <taxon>Spermatophyta</taxon>
        <taxon>Magnoliopsida</taxon>
        <taxon>eudicotyledons</taxon>
        <taxon>Gunneridae</taxon>
        <taxon>Pentapetalae</taxon>
        <taxon>rosids</taxon>
        <taxon>fabids</taxon>
        <taxon>Rosales</taxon>
        <taxon>Rosaceae</taxon>
        <taxon>Rosoideae</taxon>
        <taxon>Rosoideae incertae sedis</taxon>
        <taxon>Rubus</taxon>
    </lineage>
</organism>
<gene>
    <name evidence="2" type="ORF">M0R45_035966</name>
</gene>
<dbReference type="AlphaFoldDB" id="A0AAW1VVQ7"/>
<comment type="caution">
    <text evidence="2">The sequence shown here is derived from an EMBL/GenBank/DDBJ whole genome shotgun (WGS) entry which is preliminary data.</text>
</comment>
<reference evidence="2 3" key="1">
    <citation type="journal article" date="2023" name="G3 (Bethesda)">
        <title>A chromosome-length genome assembly and annotation of blackberry (Rubus argutus, cv. 'Hillquist').</title>
        <authorList>
            <person name="Bruna T."/>
            <person name="Aryal R."/>
            <person name="Dudchenko O."/>
            <person name="Sargent D.J."/>
            <person name="Mead D."/>
            <person name="Buti M."/>
            <person name="Cavallini A."/>
            <person name="Hytonen T."/>
            <person name="Andres J."/>
            <person name="Pham M."/>
            <person name="Weisz D."/>
            <person name="Mascagni F."/>
            <person name="Usai G."/>
            <person name="Natali L."/>
            <person name="Bassil N."/>
            <person name="Fernandez G.E."/>
            <person name="Lomsadze A."/>
            <person name="Armour M."/>
            <person name="Olukolu B."/>
            <person name="Poorten T."/>
            <person name="Britton C."/>
            <person name="Davik J."/>
            <person name="Ashrafi H."/>
            <person name="Aiden E.L."/>
            <person name="Borodovsky M."/>
            <person name="Worthington M."/>
        </authorList>
    </citation>
    <scope>NUCLEOTIDE SEQUENCE [LARGE SCALE GENOMIC DNA]</scope>
    <source>
        <strain evidence="2">PI 553951</strain>
    </source>
</reference>
<evidence type="ECO:0000313" key="3">
    <source>
        <dbReference type="Proteomes" id="UP001457282"/>
    </source>
</evidence>